<dbReference type="InterPro" id="IPR000719">
    <property type="entry name" value="Prot_kinase_dom"/>
</dbReference>
<dbReference type="Gene3D" id="1.10.510.10">
    <property type="entry name" value="Transferase(Phosphotransferase) domain 1"/>
    <property type="match status" value="1"/>
</dbReference>
<keyword evidence="3" id="KW-1185">Reference proteome</keyword>
<proteinExistence type="predicted"/>
<dbReference type="InterPro" id="IPR011009">
    <property type="entry name" value="Kinase-like_dom_sf"/>
</dbReference>
<dbReference type="EMBL" id="LFIV01000020">
    <property type="protein sequence ID" value="KZL75824.1"/>
    <property type="molecule type" value="Genomic_DNA"/>
</dbReference>
<name>A0A166WN15_9PEZI</name>
<protein>
    <submittedName>
        <fullName evidence="2">Protein kinase 4-like protein</fullName>
    </submittedName>
</protein>
<evidence type="ECO:0000313" key="3">
    <source>
        <dbReference type="Proteomes" id="UP000076552"/>
    </source>
</evidence>
<dbReference type="STRING" id="708197.A0A166WN15"/>
<dbReference type="Pfam" id="PF00069">
    <property type="entry name" value="Pkinase"/>
    <property type="match status" value="1"/>
</dbReference>
<evidence type="ECO:0000259" key="1">
    <source>
        <dbReference type="PROSITE" id="PS50011"/>
    </source>
</evidence>
<dbReference type="PANTHER" id="PTHR24359">
    <property type="entry name" value="SERINE/THREONINE-PROTEIN KINASE SBK1"/>
    <property type="match status" value="1"/>
</dbReference>
<feature type="domain" description="Protein kinase" evidence="1">
    <location>
        <begin position="150"/>
        <end position="484"/>
    </location>
</feature>
<dbReference type="AlphaFoldDB" id="A0A166WN15"/>
<dbReference type="Proteomes" id="UP000076552">
    <property type="component" value="Unassembled WGS sequence"/>
</dbReference>
<dbReference type="SUPFAM" id="SSF56112">
    <property type="entry name" value="Protein kinase-like (PK-like)"/>
    <property type="match status" value="1"/>
</dbReference>
<dbReference type="SMART" id="SM00220">
    <property type="entry name" value="S_TKc"/>
    <property type="match status" value="1"/>
</dbReference>
<keyword evidence="2" id="KW-0418">Kinase</keyword>
<dbReference type="GO" id="GO:0005524">
    <property type="term" value="F:ATP binding"/>
    <property type="evidence" value="ECO:0007669"/>
    <property type="project" value="InterPro"/>
</dbReference>
<dbReference type="GO" id="GO:0004674">
    <property type="term" value="F:protein serine/threonine kinase activity"/>
    <property type="evidence" value="ECO:0007669"/>
    <property type="project" value="TreeGrafter"/>
</dbReference>
<comment type="caution">
    <text evidence="2">The sequence shown here is derived from an EMBL/GenBank/DDBJ whole genome shotgun (WGS) entry which is preliminary data.</text>
</comment>
<dbReference type="PANTHER" id="PTHR24359:SF1">
    <property type="entry name" value="INHIBITOR OF NUCLEAR FACTOR KAPPA-B KINASE EPSILON SUBUNIT HOMOLOG 1-RELATED"/>
    <property type="match status" value="1"/>
</dbReference>
<evidence type="ECO:0000313" key="2">
    <source>
        <dbReference type="EMBL" id="KZL75824.1"/>
    </source>
</evidence>
<organism evidence="2 3">
    <name type="scientific">Colletotrichum tofieldiae</name>
    <dbReference type="NCBI Taxonomy" id="708197"/>
    <lineage>
        <taxon>Eukaryota</taxon>
        <taxon>Fungi</taxon>
        <taxon>Dikarya</taxon>
        <taxon>Ascomycota</taxon>
        <taxon>Pezizomycotina</taxon>
        <taxon>Sordariomycetes</taxon>
        <taxon>Hypocreomycetidae</taxon>
        <taxon>Glomerellales</taxon>
        <taxon>Glomerellaceae</taxon>
        <taxon>Colletotrichum</taxon>
        <taxon>Colletotrichum spaethianum species complex</taxon>
    </lineage>
</organism>
<accession>A0A166WN15</accession>
<sequence length="498" mass="56688">MAEDNVSKHFCAYVRDYAALQNCFGEDGFHTHREFFPQRALHEFWTREKITSVLCYPEEWIQQNPDFILQHYIVVFSILVLMRRPDQIALFTDWGIDDFQLPLLAIPDVYSGASEEGVLKEFMKLQWKFCPLLFGMNTCYKLNKRKLSPYLILPVLGKTKMDPNADEDDEVVLYSVKLHSDCAPFDNHVVFKQYRKNDPEAAQLYRNEAIMYSLLSKSPFRNIVKCYGSFEQLGQPTIVLEHAPGGNLLSFFEHHSHPQTARDFDLFWRNFFDLLKGLEAIHDITSHHHHTNQSWRLKGTHQDIRPQNILVFGNVSNNPYDATFELADMGCSHIRKSNSQTAENCAADHAGNGMYCAPEAVRDNGNAKGIQNTSDVWSLGGIASEALIWSTLGNQAREQYQKARVEKTCTTQLEGGFHEGAFHDGHNVLSTVKTWHALALQKPSRKVEALSSVILDLMLVSNPKERGDATRTYKELNGIFQGWLNTPHSGVAPKSSSF</sequence>
<reference evidence="2 3" key="1">
    <citation type="submission" date="2015-06" db="EMBL/GenBank/DDBJ databases">
        <title>Survival trade-offs in plant roots during colonization by closely related pathogenic and mutualistic fungi.</title>
        <authorList>
            <person name="Hacquard S."/>
            <person name="Kracher B."/>
            <person name="Hiruma K."/>
            <person name="Weinman A."/>
            <person name="Muench P."/>
            <person name="Garrido Oter R."/>
            <person name="Ver Loren van Themaat E."/>
            <person name="Dallerey J.-F."/>
            <person name="Damm U."/>
            <person name="Henrissat B."/>
            <person name="Lespinet O."/>
            <person name="Thon M."/>
            <person name="Kemen E."/>
            <person name="McHardy A.C."/>
            <person name="Schulze-Lefert P."/>
            <person name="O'Connell R.J."/>
        </authorList>
    </citation>
    <scope>NUCLEOTIDE SEQUENCE [LARGE SCALE GENOMIC DNA]</scope>
    <source>
        <strain evidence="2 3">0861</strain>
    </source>
</reference>
<gene>
    <name evidence="2" type="ORF">CT0861_00947</name>
</gene>
<keyword evidence="2" id="KW-0808">Transferase</keyword>
<dbReference type="PROSITE" id="PS50011">
    <property type="entry name" value="PROTEIN_KINASE_DOM"/>
    <property type="match status" value="1"/>
</dbReference>